<proteinExistence type="predicted"/>
<accession>A0A1J0GVA4</accession>
<protein>
    <submittedName>
        <fullName evidence="2">Uncharacterized protein</fullName>
    </submittedName>
</protein>
<dbReference type="Proteomes" id="UP000225978">
    <property type="component" value="Segment"/>
</dbReference>
<organism evidence="2 3">
    <name type="scientific">Vibrio phage vB_VspP_pVa5</name>
    <dbReference type="NCBI Taxonomy" id="1913109"/>
    <lineage>
        <taxon>Viruses</taxon>
        <taxon>Duplodnaviria</taxon>
        <taxon>Heunggongvirae</taxon>
        <taxon>Uroviricota</taxon>
        <taxon>Caudoviricetes</taxon>
        <taxon>Schitoviridae</taxon>
        <taxon>Pontosvirinae</taxon>
        <taxon>Galateavirus</taxon>
        <taxon>Galateavirus PVA5</taxon>
    </lineage>
</organism>
<reference evidence="2 3" key="1">
    <citation type="journal article" date="2017" name="Viruses">
        <title>Stumbling across the Same Phage: Comparative Genomics of Widespread Temperate Phages Infecting the Fish Pathogen Vibrio anguillarum.</title>
        <authorList>
            <person name="Kalatzis P.G."/>
            <person name="Rorbo N.I."/>
            <person name="Castillo D."/>
            <person name="Mauritzen J.J."/>
            <person name="Jorgensen J."/>
            <person name="Kokkari C."/>
            <person name="Zhang F."/>
            <person name="Katharios P."/>
            <person name="Middelboe M."/>
        </authorList>
    </citation>
    <scope>NUCLEOTIDE SEQUENCE [LARGE SCALE GENOMIC DNA]</scope>
</reference>
<evidence type="ECO:0000256" key="1">
    <source>
        <dbReference type="SAM" id="Phobius"/>
    </source>
</evidence>
<dbReference type="EMBL" id="KX889068">
    <property type="protein sequence ID" value="APC46108.1"/>
    <property type="molecule type" value="Genomic_DNA"/>
</dbReference>
<evidence type="ECO:0000313" key="3">
    <source>
        <dbReference type="Proteomes" id="UP000225978"/>
    </source>
</evidence>
<name>A0A1J0GVA4_9CAUD</name>
<keyword evidence="1" id="KW-0472">Membrane</keyword>
<sequence>MGIYLTVAALYALFFWALNSAMEKPMRWPNVLLGALLWPLSVTLMTIMGLLVVVGLNSKAIDIVNKADKG</sequence>
<keyword evidence="3" id="KW-1185">Reference proteome</keyword>
<keyword evidence="1" id="KW-1133">Transmembrane helix</keyword>
<feature type="transmembrane region" description="Helical" evidence="1">
    <location>
        <begin position="31"/>
        <end position="56"/>
    </location>
</feature>
<keyword evidence="1" id="KW-0812">Transmembrane</keyword>
<evidence type="ECO:0000313" key="2">
    <source>
        <dbReference type="EMBL" id="APC46108.1"/>
    </source>
</evidence>
<gene>
    <name evidence="2" type="ORF">vBVspPpVa5_0059</name>
</gene>